<comment type="caution">
    <text evidence="1">The sequence shown here is derived from an EMBL/GenBank/DDBJ whole genome shotgun (WGS) entry which is preliminary data.</text>
</comment>
<evidence type="ECO:0000313" key="2">
    <source>
        <dbReference type="Proteomes" id="UP000316759"/>
    </source>
</evidence>
<proteinExistence type="predicted"/>
<name>A0A504YXS9_FASGI</name>
<accession>A0A504YXS9</accession>
<dbReference type="AlphaFoldDB" id="A0A504YXS9"/>
<dbReference type="EMBL" id="SUNJ01003354">
    <property type="protein sequence ID" value="TPP65325.1"/>
    <property type="molecule type" value="Genomic_DNA"/>
</dbReference>
<protein>
    <submittedName>
        <fullName evidence="1">Uncharacterized protein</fullName>
    </submittedName>
</protein>
<organism evidence="1 2">
    <name type="scientific">Fasciola gigantica</name>
    <name type="common">Giant liver fluke</name>
    <dbReference type="NCBI Taxonomy" id="46835"/>
    <lineage>
        <taxon>Eukaryota</taxon>
        <taxon>Metazoa</taxon>
        <taxon>Spiralia</taxon>
        <taxon>Lophotrochozoa</taxon>
        <taxon>Platyhelminthes</taxon>
        <taxon>Trematoda</taxon>
        <taxon>Digenea</taxon>
        <taxon>Plagiorchiida</taxon>
        <taxon>Echinostomata</taxon>
        <taxon>Echinostomatoidea</taxon>
        <taxon>Fasciolidae</taxon>
        <taxon>Fasciola</taxon>
    </lineage>
</organism>
<keyword evidence="2" id="KW-1185">Reference proteome</keyword>
<dbReference type="Proteomes" id="UP000316759">
    <property type="component" value="Unassembled WGS sequence"/>
</dbReference>
<reference evidence="1 2" key="1">
    <citation type="submission" date="2019-04" db="EMBL/GenBank/DDBJ databases">
        <title>Annotation for the trematode Fasciola gigantica.</title>
        <authorList>
            <person name="Choi Y.-J."/>
        </authorList>
    </citation>
    <scope>NUCLEOTIDE SEQUENCE [LARGE SCALE GENOMIC DNA]</scope>
    <source>
        <strain evidence="1">Uganda_cow_1</strain>
    </source>
</reference>
<sequence>MQKVLFITGYGAYGRTDRRLRKALRPRWVRIPNSNLVASFHQCSSGDTCVESPVCIERQTDNWTTVNVRTESVASEMDACSILRYYFTMTSTSMASINPLFTSDETCPSKSTGKRKNADEDAKNNKSEQYILVRTATLGYKMQLTSC</sequence>
<evidence type="ECO:0000313" key="1">
    <source>
        <dbReference type="EMBL" id="TPP65325.1"/>
    </source>
</evidence>
<gene>
    <name evidence="1" type="ORF">FGIG_08690</name>
</gene>